<dbReference type="GO" id="GO:0008236">
    <property type="term" value="F:serine-type peptidase activity"/>
    <property type="evidence" value="ECO:0007669"/>
    <property type="project" value="InterPro"/>
</dbReference>
<protein>
    <submittedName>
        <fullName evidence="2">Peptidase S41</fullName>
    </submittedName>
</protein>
<gene>
    <name evidence="2" type="ORF">FF125_20030</name>
</gene>
<dbReference type="Pfam" id="PF03572">
    <property type="entry name" value="Peptidase_S41"/>
    <property type="match status" value="1"/>
</dbReference>
<dbReference type="KEGG" id="fbe:FF125_20030"/>
<dbReference type="RefSeq" id="WP_138951770.1">
    <property type="nucleotide sequence ID" value="NZ_CP040749.1"/>
</dbReference>
<dbReference type="InterPro" id="IPR029045">
    <property type="entry name" value="ClpP/crotonase-like_dom_sf"/>
</dbReference>
<sequence length="530" mass="61142">MQKLLLYFCVFLLLFSCVSVKSYNEEIAVNHSARSLKKDVNVAYKKLQKLHPRLYQYIPKPTLDYKFDSLKNTIVTPLTSKQFYEKLAPVVSEVRQGHITVSPPLKRFTSKERKALNKNKFEFYALDFEYLNDSLWIVDTRGLDSTIVGSKAVKINGEDIYKLFKKYKKLFSSDGYNNTFQNRIIASRFSGFYYKDKGFVDSLSITLKKEDSLFTKMFRRIPKDSVKGKKKEIDSLAKKPKKLTDQEKRDLKLKQKEKKNRDYIYGFEKDRNRYTRNLDFIGKDSSVAFMKIRSFGNGNYKNFYKESFAKIDSLKTKYLILDLRDNTGGRLDEIDKLYSYLTDKEYQLIERAEVLTRQPFLTSMLSKNSSSFVKIGAVLLSPFVAIHNLFKSGKNEGKTYYSFSSANIKKPNPLYFKGEMYVLINGASFSASSILSTNLHANKRAIFVGEETGGAYNGTVAGLFKFIELPNSKVVMNIGLAQIETPYEMDPDGYGIKPDVEILPTIEDRIHKIDPELDWVLEDIEVKKNN</sequence>
<keyword evidence="3" id="KW-1185">Reference proteome</keyword>
<feature type="domain" description="Tail specific protease" evidence="1">
    <location>
        <begin position="246"/>
        <end position="503"/>
    </location>
</feature>
<dbReference type="Proteomes" id="UP000306229">
    <property type="component" value="Chromosome"/>
</dbReference>
<reference evidence="2 3" key="1">
    <citation type="submission" date="2019-05" db="EMBL/GenBank/DDBJ databases">
        <title>Algicella ahnfeltiae gen. nov., sp. nov., a novel marine bacterium of the family Flavobacteriaceae isolated from a red alga.</title>
        <authorList>
            <person name="Nedashkovskaya O.I."/>
            <person name="Kukhlevskiy A.D."/>
            <person name="Kim S.-G."/>
            <person name="Zhukova N.V."/>
            <person name="Mikhailov V.V."/>
        </authorList>
    </citation>
    <scope>NUCLEOTIDE SEQUENCE [LARGE SCALE GENOMIC DNA]</scope>
    <source>
        <strain evidence="2 3">10Alg115</strain>
    </source>
</reference>
<dbReference type="PANTHER" id="PTHR32060">
    <property type="entry name" value="TAIL-SPECIFIC PROTEASE"/>
    <property type="match status" value="1"/>
</dbReference>
<evidence type="ECO:0000313" key="3">
    <source>
        <dbReference type="Proteomes" id="UP000306229"/>
    </source>
</evidence>
<dbReference type="CDD" id="cd06567">
    <property type="entry name" value="Peptidase_S41"/>
    <property type="match status" value="1"/>
</dbReference>
<proteinExistence type="predicted"/>
<dbReference type="SUPFAM" id="SSF52096">
    <property type="entry name" value="ClpP/crotonase"/>
    <property type="match status" value="1"/>
</dbReference>
<dbReference type="AlphaFoldDB" id="A0A5B7TZJ1"/>
<organism evidence="2 3">
    <name type="scientific">Aureibaculum algae</name>
    <dbReference type="NCBI Taxonomy" id="2584122"/>
    <lineage>
        <taxon>Bacteria</taxon>
        <taxon>Pseudomonadati</taxon>
        <taxon>Bacteroidota</taxon>
        <taxon>Flavobacteriia</taxon>
        <taxon>Flavobacteriales</taxon>
        <taxon>Flavobacteriaceae</taxon>
        <taxon>Aureibaculum</taxon>
    </lineage>
</organism>
<dbReference type="SMART" id="SM00245">
    <property type="entry name" value="TSPc"/>
    <property type="match status" value="1"/>
</dbReference>
<dbReference type="PANTHER" id="PTHR32060:SF22">
    <property type="entry name" value="CARBOXYL-TERMINAL-PROCESSING PEPTIDASE 3, CHLOROPLASTIC"/>
    <property type="match status" value="1"/>
</dbReference>
<evidence type="ECO:0000313" key="2">
    <source>
        <dbReference type="EMBL" id="QCX40616.1"/>
    </source>
</evidence>
<evidence type="ECO:0000259" key="1">
    <source>
        <dbReference type="SMART" id="SM00245"/>
    </source>
</evidence>
<dbReference type="Gene3D" id="3.90.226.10">
    <property type="entry name" value="2-enoyl-CoA Hydratase, Chain A, domain 1"/>
    <property type="match status" value="1"/>
</dbReference>
<accession>A0A5B7TZJ1</accession>
<dbReference type="EMBL" id="CP040749">
    <property type="protein sequence ID" value="QCX40616.1"/>
    <property type="molecule type" value="Genomic_DNA"/>
</dbReference>
<dbReference type="GO" id="GO:0006508">
    <property type="term" value="P:proteolysis"/>
    <property type="evidence" value="ECO:0007669"/>
    <property type="project" value="InterPro"/>
</dbReference>
<dbReference type="GO" id="GO:0004175">
    <property type="term" value="F:endopeptidase activity"/>
    <property type="evidence" value="ECO:0007669"/>
    <property type="project" value="TreeGrafter"/>
</dbReference>
<dbReference type="InterPro" id="IPR005151">
    <property type="entry name" value="Tail-specific_protease"/>
</dbReference>
<name>A0A5B7TZJ1_9FLAO</name>
<dbReference type="OrthoDB" id="5480566at2"/>
<dbReference type="PROSITE" id="PS51257">
    <property type="entry name" value="PROKAR_LIPOPROTEIN"/>
    <property type="match status" value="1"/>
</dbReference>